<gene>
    <name evidence="2" type="ORF">EVAR_11254_1</name>
</gene>
<name>A0A4C1ULH3_EUMVA</name>
<dbReference type="Pfam" id="PF00665">
    <property type="entry name" value="rve"/>
    <property type="match status" value="1"/>
</dbReference>
<evidence type="ECO:0000313" key="3">
    <source>
        <dbReference type="Proteomes" id="UP000299102"/>
    </source>
</evidence>
<evidence type="ECO:0000313" key="2">
    <source>
        <dbReference type="EMBL" id="GBP27020.1"/>
    </source>
</evidence>
<accession>A0A4C1ULH3</accession>
<dbReference type="AlphaFoldDB" id="A0A4C1ULH3"/>
<dbReference type="PANTHER" id="PTHR37984">
    <property type="entry name" value="PROTEIN CBG26694"/>
    <property type="match status" value="1"/>
</dbReference>
<evidence type="ECO:0000259" key="1">
    <source>
        <dbReference type="PROSITE" id="PS50994"/>
    </source>
</evidence>
<dbReference type="Proteomes" id="UP000299102">
    <property type="component" value="Unassembled WGS sequence"/>
</dbReference>
<dbReference type="PANTHER" id="PTHR37984:SF5">
    <property type="entry name" value="PROTEIN NYNRIN-LIKE"/>
    <property type="match status" value="1"/>
</dbReference>
<dbReference type="OrthoDB" id="8022549at2759"/>
<dbReference type="InterPro" id="IPR036397">
    <property type="entry name" value="RNaseH_sf"/>
</dbReference>
<comment type="caution">
    <text evidence="2">The sequence shown here is derived from an EMBL/GenBank/DDBJ whole genome shotgun (WGS) entry which is preliminary data.</text>
</comment>
<proteinExistence type="predicted"/>
<dbReference type="PROSITE" id="PS50994">
    <property type="entry name" value="INTEGRASE"/>
    <property type="match status" value="1"/>
</dbReference>
<dbReference type="GO" id="GO:0015074">
    <property type="term" value="P:DNA integration"/>
    <property type="evidence" value="ECO:0007669"/>
    <property type="project" value="InterPro"/>
</dbReference>
<dbReference type="InterPro" id="IPR001584">
    <property type="entry name" value="Integrase_cat-core"/>
</dbReference>
<dbReference type="InterPro" id="IPR012337">
    <property type="entry name" value="RNaseH-like_sf"/>
</dbReference>
<dbReference type="GO" id="GO:0003676">
    <property type="term" value="F:nucleic acid binding"/>
    <property type="evidence" value="ECO:0007669"/>
    <property type="project" value="InterPro"/>
</dbReference>
<dbReference type="InterPro" id="IPR050951">
    <property type="entry name" value="Retrovirus_Pol_polyprotein"/>
</dbReference>
<sequence>MSHLGPATKPFQICSIDTIGGFGGSRSTKRYLHLLSDHFTRYAYVLTSSTQNANDFIKLIRNCAETDDIELILSDQYPGINSKEFKRFLDEKKIAIIFTSVNSPFSNGLNERLNQTLVNKIRCKINEHDTRIAWTTIAHDCVNKYNDTEHTVTGYAPSYLLYGKDVTFCLMS</sequence>
<dbReference type="SUPFAM" id="SSF53098">
    <property type="entry name" value="Ribonuclease H-like"/>
    <property type="match status" value="1"/>
</dbReference>
<organism evidence="2 3">
    <name type="scientific">Eumeta variegata</name>
    <name type="common">Bagworm moth</name>
    <name type="synonym">Eumeta japonica</name>
    <dbReference type="NCBI Taxonomy" id="151549"/>
    <lineage>
        <taxon>Eukaryota</taxon>
        <taxon>Metazoa</taxon>
        <taxon>Ecdysozoa</taxon>
        <taxon>Arthropoda</taxon>
        <taxon>Hexapoda</taxon>
        <taxon>Insecta</taxon>
        <taxon>Pterygota</taxon>
        <taxon>Neoptera</taxon>
        <taxon>Endopterygota</taxon>
        <taxon>Lepidoptera</taxon>
        <taxon>Glossata</taxon>
        <taxon>Ditrysia</taxon>
        <taxon>Tineoidea</taxon>
        <taxon>Psychidae</taxon>
        <taxon>Oiketicinae</taxon>
        <taxon>Eumeta</taxon>
    </lineage>
</organism>
<protein>
    <recommendedName>
        <fullName evidence="1">Integrase catalytic domain-containing protein</fullName>
    </recommendedName>
</protein>
<reference evidence="2 3" key="1">
    <citation type="journal article" date="2019" name="Commun. Biol.">
        <title>The bagworm genome reveals a unique fibroin gene that provides high tensile strength.</title>
        <authorList>
            <person name="Kono N."/>
            <person name="Nakamura H."/>
            <person name="Ohtoshi R."/>
            <person name="Tomita M."/>
            <person name="Numata K."/>
            <person name="Arakawa K."/>
        </authorList>
    </citation>
    <scope>NUCLEOTIDE SEQUENCE [LARGE SCALE GENOMIC DNA]</scope>
</reference>
<keyword evidence="3" id="KW-1185">Reference proteome</keyword>
<dbReference type="EMBL" id="BGZK01000188">
    <property type="protein sequence ID" value="GBP27020.1"/>
    <property type="molecule type" value="Genomic_DNA"/>
</dbReference>
<dbReference type="Gene3D" id="3.30.420.10">
    <property type="entry name" value="Ribonuclease H-like superfamily/Ribonuclease H"/>
    <property type="match status" value="1"/>
</dbReference>
<feature type="domain" description="Integrase catalytic" evidence="1">
    <location>
        <begin position="6"/>
        <end position="165"/>
    </location>
</feature>